<name>A0A1W0WQR4_HYPEX</name>
<keyword evidence="2 4" id="KW-0694">RNA-binding</keyword>
<reference evidence="8" key="1">
    <citation type="submission" date="2017-01" db="EMBL/GenBank/DDBJ databases">
        <title>Comparative genomics of anhydrobiosis in the tardigrade Hypsibius dujardini.</title>
        <authorList>
            <person name="Yoshida Y."/>
            <person name="Koutsovoulos G."/>
            <person name="Laetsch D."/>
            <person name="Stevens L."/>
            <person name="Kumar S."/>
            <person name="Horikawa D."/>
            <person name="Ishino K."/>
            <person name="Komine S."/>
            <person name="Tomita M."/>
            <person name="Blaxter M."/>
            <person name="Arakawa K."/>
        </authorList>
    </citation>
    <scope>NUCLEOTIDE SEQUENCE [LARGE SCALE GENOMIC DNA]</scope>
    <source>
        <strain evidence="8">Z151</strain>
    </source>
</reference>
<proteinExistence type="predicted"/>
<dbReference type="InterPro" id="IPR000504">
    <property type="entry name" value="RRM_dom"/>
</dbReference>
<dbReference type="CDD" id="cd12307">
    <property type="entry name" value="RRM_NIFK_like"/>
    <property type="match status" value="1"/>
</dbReference>
<evidence type="ECO:0000313" key="7">
    <source>
        <dbReference type="EMBL" id="OQV17519.1"/>
    </source>
</evidence>
<dbReference type="SUPFAM" id="SSF54928">
    <property type="entry name" value="RNA-binding domain, RBD"/>
    <property type="match status" value="1"/>
</dbReference>
<dbReference type="GO" id="GO:0005730">
    <property type="term" value="C:nucleolus"/>
    <property type="evidence" value="ECO:0007669"/>
    <property type="project" value="UniProtKB-SubCell"/>
</dbReference>
<feature type="domain" description="RRM" evidence="6">
    <location>
        <begin position="68"/>
        <end position="146"/>
    </location>
</feature>
<evidence type="ECO:0000256" key="3">
    <source>
        <dbReference type="ARBA" id="ARBA00023242"/>
    </source>
</evidence>
<keyword evidence="8" id="KW-1185">Reference proteome</keyword>
<evidence type="ECO:0000256" key="2">
    <source>
        <dbReference type="ARBA" id="ARBA00022884"/>
    </source>
</evidence>
<dbReference type="OrthoDB" id="21467at2759"/>
<dbReference type="Pfam" id="PF00076">
    <property type="entry name" value="RRM_1"/>
    <property type="match status" value="1"/>
</dbReference>
<evidence type="ECO:0000256" key="5">
    <source>
        <dbReference type="SAM" id="MobiDB-lite"/>
    </source>
</evidence>
<dbReference type="EMBL" id="MTYJ01000060">
    <property type="protein sequence ID" value="OQV17519.1"/>
    <property type="molecule type" value="Genomic_DNA"/>
</dbReference>
<organism evidence="7 8">
    <name type="scientific">Hypsibius exemplaris</name>
    <name type="common">Freshwater tardigrade</name>
    <dbReference type="NCBI Taxonomy" id="2072580"/>
    <lineage>
        <taxon>Eukaryota</taxon>
        <taxon>Metazoa</taxon>
        <taxon>Ecdysozoa</taxon>
        <taxon>Tardigrada</taxon>
        <taxon>Eutardigrada</taxon>
        <taxon>Parachela</taxon>
        <taxon>Hypsibioidea</taxon>
        <taxon>Hypsibiidae</taxon>
        <taxon>Hypsibius</taxon>
    </lineage>
</organism>
<dbReference type="Gene3D" id="3.30.70.330">
    <property type="match status" value="1"/>
</dbReference>
<dbReference type="Proteomes" id="UP000192578">
    <property type="component" value="Unassembled WGS sequence"/>
</dbReference>
<evidence type="ECO:0000256" key="1">
    <source>
        <dbReference type="ARBA" id="ARBA00004604"/>
    </source>
</evidence>
<evidence type="ECO:0000259" key="6">
    <source>
        <dbReference type="PROSITE" id="PS50102"/>
    </source>
</evidence>
<gene>
    <name evidence="7" type="ORF">BV898_08452</name>
</gene>
<comment type="caution">
    <text evidence="7">The sequence shown here is derived from an EMBL/GenBank/DDBJ whole genome shotgun (WGS) entry which is preliminary data.</text>
</comment>
<keyword evidence="3" id="KW-0539">Nucleus</keyword>
<dbReference type="PANTHER" id="PTHR46754">
    <property type="entry name" value="MKI67 FHA DOMAIN-INTERACTING NUCLEOLAR PHOSPHOPROTEIN"/>
    <property type="match status" value="1"/>
</dbReference>
<dbReference type="SMART" id="SM00360">
    <property type="entry name" value="RRM"/>
    <property type="match status" value="1"/>
</dbReference>
<dbReference type="AlphaFoldDB" id="A0A1W0WQR4"/>
<accession>A0A1W0WQR4</accession>
<feature type="region of interest" description="Disordered" evidence="5">
    <location>
        <begin position="1"/>
        <end position="36"/>
    </location>
</feature>
<dbReference type="InterPro" id="IPR035979">
    <property type="entry name" value="RBD_domain_sf"/>
</dbReference>
<protein>
    <submittedName>
        <fullName evidence="7">MKI67 FHA domain-interacting nucleolar phosphoprotein</fullName>
    </submittedName>
</protein>
<comment type="subcellular location">
    <subcellularLocation>
        <location evidence="1">Nucleus</location>
        <location evidence="1">Nucleolus</location>
    </subcellularLocation>
</comment>
<dbReference type="InterPro" id="IPR012677">
    <property type="entry name" value="Nucleotide-bd_a/b_plait_sf"/>
</dbReference>
<dbReference type="PROSITE" id="PS50102">
    <property type="entry name" value="RRM"/>
    <property type="match status" value="1"/>
</dbReference>
<evidence type="ECO:0000256" key="4">
    <source>
        <dbReference type="PROSITE-ProRule" id="PRU00176"/>
    </source>
</evidence>
<evidence type="ECO:0000313" key="8">
    <source>
        <dbReference type="Proteomes" id="UP000192578"/>
    </source>
</evidence>
<sequence length="224" mass="25490">MAADSDVESEVSFATSSTADEDVVQWPSSSAARAPEQIALDPGNQKEFEKFVKKKHEQIQKDQESVRGVIYLGHVPHGFAEEPLRKFFSQFGKITRLKLSRSKKTGKSKGYGFIEFEHSEVAKIAADTMNNHLMYEKLFKCKFVAPEKVHADTFKNSDRRFHMPRNCAKKRFEHNRNLTDKEHSKRLGRLEKKLKKKSAILTKLGVSYDIPSIITKASSSKKTA</sequence>
<dbReference type="GO" id="GO:0003723">
    <property type="term" value="F:RNA binding"/>
    <property type="evidence" value="ECO:0007669"/>
    <property type="project" value="UniProtKB-UniRule"/>
</dbReference>